<name>A0A0E9RK89_ANGAN</name>
<sequence length="55" mass="6534">MFEQVKWTTIHHHLQESERKCSHCHTVDCIVVVSTMLFVFHVSYSCFYVYALAIK</sequence>
<feature type="transmembrane region" description="Helical" evidence="1">
    <location>
        <begin position="29"/>
        <end position="53"/>
    </location>
</feature>
<evidence type="ECO:0000256" key="1">
    <source>
        <dbReference type="SAM" id="Phobius"/>
    </source>
</evidence>
<keyword evidence="1" id="KW-1133">Transmembrane helix</keyword>
<reference evidence="2" key="2">
    <citation type="journal article" date="2015" name="Fish Shellfish Immunol.">
        <title>Early steps in the European eel (Anguilla anguilla)-Vibrio vulnificus interaction in the gills: Role of the RtxA13 toxin.</title>
        <authorList>
            <person name="Callol A."/>
            <person name="Pajuelo D."/>
            <person name="Ebbesson L."/>
            <person name="Teles M."/>
            <person name="MacKenzie S."/>
            <person name="Amaro C."/>
        </authorList>
    </citation>
    <scope>NUCLEOTIDE SEQUENCE</scope>
</reference>
<reference evidence="2" key="1">
    <citation type="submission" date="2014-11" db="EMBL/GenBank/DDBJ databases">
        <authorList>
            <person name="Amaro Gonzalez C."/>
        </authorList>
    </citation>
    <scope>NUCLEOTIDE SEQUENCE</scope>
</reference>
<keyword evidence="1" id="KW-0472">Membrane</keyword>
<protein>
    <submittedName>
        <fullName evidence="2">Uncharacterized protein</fullName>
    </submittedName>
</protein>
<accession>A0A0E9RK89</accession>
<organism evidence="2">
    <name type="scientific">Anguilla anguilla</name>
    <name type="common">European freshwater eel</name>
    <name type="synonym">Muraena anguilla</name>
    <dbReference type="NCBI Taxonomy" id="7936"/>
    <lineage>
        <taxon>Eukaryota</taxon>
        <taxon>Metazoa</taxon>
        <taxon>Chordata</taxon>
        <taxon>Craniata</taxon>
        <taxon>Vertebrata</taxon>
        <taxon>Euteleostomi</taxon>
        <taxon>Actinopterygii</taxon>
        <taxon>Neopterygii</taxon>
        <taxon>Teleostei</taxon>
        <taxon>Anguilliformes</taxon>
        <taxon>Anguillidae</taxon>
        <taxon>Anguilla</taxon>
    </lineage>
</organism>
<proteinExistence type="predicted"/>
<dbReference type="EMBL" id="GBXM01079839">
    <property type="protein sequence ID" value="JAH28738.1"/>
    <property type="molecule type" value="Transcribed_RNA"/>
</dbReference>
<keyword evidence="1" id="KW-0812">Transmembrane</keyword>
<dbReference type="AlphaFoldDB" id="A0A0E9RK89"/>
<evidence type="ECO:0000313" key="2">
    <source>
        <dbReference type="EMBL" id="JAH28738.1"/>
    </source>
</evidence>